<protein>
    <submittedName>
        <fullName evidence="1">FAD-binding oxidoreductase</fullName>
    </submittedName>
</protein>
<reference evidence="1" key="1">
    <citation type="submission" date="2021-01" db="EMBL/GenBank/DDBJ databases">
        <authorList>
            <person name="Sun Q."/>
        </authorList>
    </citation>
    <scope>NUCLEOTIDE SEQUENCE</scope>
    <source>
        <strain evidence="1">YIM B02566</strain>
    </source>
</reference>
<proteinExistence type="predicted"/>
<dbReference type="EMBL" id="JAENHL010000004">
    <property type="protein sequence ID" value="MBK1865103.1"/>
    <property type="molecule type" value="Genomic_DNA"/>
</dbReference>
<evidence type="ECO:0000313" key="2">
    <source>
        <dbReference type="Proteomes" id="UP000616151"/>
    </source>
</evidence>
<organism evidence="1 2">
    <name type="scientific">Taklimakanibacter albus</name>
    <dbReference type="NCBI Taxonomy" id="2800327"/>
    <lineage>
        <taxon>Bacteria</taxon>
        <taxon>Pseudomonadati</taxon>
        <taxon>Pseudomonadota</taxon>
        <taxon>Alphaproteobacteria</taxon>
        <taxon>Hyphomicrobiales</taxon>
        <taxon>Aestuariivirgaceae</taxon>
        <taxon>Taklimakanibacter</taxon>
    </lineage>
</organism>
<accession>A0ACC5QY40</accession>
<name>A0ACC5QY40_9HYPH</name>
<sequence length="438" mass="46797">MKIESALADIVGATHVFDLTVRPGSTEEVARCLALLSHEKMPVVTVGGRTGLVDATRAEDGQVTLSTERLTGLHPVDVERRQVLCGAGAKLEAVQDWAGRKGLRFGVDLGARGSCTIGGNVATNAGGSRVLRYGMMRQNIAGLEVVLADGTVLSDLRGLPKNNAGYDLKQIFVGSEGTLGVVTQALLQLAPSPGASASALLAFASFDAAMKAADTLRSRYAQVLSAVEIMWRSYYARTARALLKDAPLPVSDEHPIYLLVQIEAGEETNDLLLAALEALDGVADGAVAQTAAQEAALWAIRDASEIIEHSHPRVLSFDVSLRPGDFAQYLVKVEVALARLPNPSTLYSFGHLCDGNVHFMIGYEPSGGQGDEAIEHCVYGPLADVQPSSISAEHGIGREKMHHLWRSRDAAEIDVMNRLRRALDPAGILNPHIRFEAL</sequence>
<evidence type="ECO:0000313" key="1">
    <source>
        <dbReference type="EMBL" id="MBK1865103.1"/>
    </source>
</evidence>
<keyword evidence="2" id="KW-1185">Reference proteome</keyword>
<comment type="caution">
    <text evidence="1">The sequence shown here is derived from an EMBL/GenBank/DDBJ whole genome shotgun (WGS) entry which is preliminary data.</text>
</comment>
<dbReference type="Proteomes" id="UP000616151">
    <property type="component" value="Unassembled WGS sequence"/>
</dbReference>
<gene>
    <name evidence="1" type="ORF">JHL16_01970</name>
</gene>